<feature type="transmembrane region" description="Helical" evidence="1">
    <location>
        <begin position="49"/>
        <end position="72"/>
    </location>
</feature>
<dbReference type="Proteomes" id="UP000550729">
    <property type="component" value="Unassembled WGS sequence"/>
</dbReference>
<keyword evidence="1" id="KW-1133">Transmembrane helix</keyword>
<dbReference type="RefSeq" id="WP_170194852.1">
    <property type="nucleotide sequence ID" value="NZ_JABBNB010000013.1"/>
</dbReference>
<dbReference type="EMBL" id="JABBNB010000013">
    <property type="protein sequence ID" value="NMO02348.1"/>
    <property type="molecule type" value="Genomic_DNA"/>
</dbReference>
<sequence>MGESAMLGWAFRSASLTSVFCAGLIGLWAVVTAARSGYVEVGGNGFELLVIGPALLALVAWLVAILLVPVLLITRGLTRKGDGLTAAGQVITAVLILLAVLSQYRPNATGWELVLIGPALVAGQLVVLIGLLRCALN</sequence>
<name>A0A848L3Y8_9ACTN</name>
<evidence type="ECO:0000313" key="3">
    <source>
        <dbReference type="Proteomes" id="UP000550729"/>
    </source>
</evidence>
<keyword evidence="1" id="KW-0812">Transmembrane</keyword>
<comment type="caution">
    <text evidence="2">The sequence shown here is derived from an EMBL/GenBank/DDBJ whole genome shotgun (WGS) entry which is preliminary data.</text>
</comment>
<accession>A0A848L3Y8</accession>
<keyword evidence="3" id="KW-1185">Reference proteome</keyword>
<gene>
    <name evidence="2" type="ORF">HH308_14105</name>
</gene>
<feature type="transmembrane region" description="Helical" evidence="1">
    <location>
        <begin position="84"/>
        <end position="101"/>
    </location>
</feature>
<feature type="transmembrane region" description="Helical" evidence="1">
    <location>
        <begin position="113"/>
        <end position="136"/>
    </location>
</feature>
<dbReference type="AlphaFoldDB" id="A0A848L3Y8"/>
<organism evidence="2 3">
    <name type="scientific">Gordonia asplenii</name>
    <dbReference type="NCBI Taxonomy" id="2725283"/>
    <lineage>
        <taxon>Bacteria</taxon>
        <taxon>Bacillati</taxon>
        <taxon>Actinomycetota</taxon>
        <taxon>Actinomycetes</taxon>
        <taxon>Mycobacteriales</taxon>
        <taxon>Gordoniaceae</taxon>
        <taxon>Gordonia</taxon>
    </lineage>
</organism>
<evidence type="ECO:0000256" key="1">
    <source>
        <dbReference type="SAM" id="Phobius"/>
    </source>
</evidence>
<evidence type="ECO:0000313" key="2">
    <source>
        <dbReference type="EMBL" id="NMO02348.1"/>
    </source>
</evidence>
<proteinExistence type="predicted"/>
<protein>
    <submittedName>
        <fullName evidence="2">Uncharacterized protein</fullName>
    </submittedName>
</protein>
<reference evidence="2 3" key="1">
    <citation type="submission" date="2020-04" db="EMBL/GenBank/DDBJ databases">
        <title>Gordonia sp. nov. TBRC 11910.</title>
        <authorList>
            <person name="Suriyachadkun C."/>
        </authorList>
    </citation>
    <scope>NUCLEOTIDE SEQUENCE [LARGE SCALE GENOMIC DNA]</scope>
    <source>
        <strain evidence="2 3">TBRC 11910</strain>
    </source>
</reference>
<keyword evidence="1" id="KW-0472">Membrane</keyword>